<dbReference type="Gene3D" id="2.60.40.10">
    <property type="entry name" value="Immunoglobulins"/>
    <property type="match status" value="3"/>
</dbReference>
<dbReference type="PANTHER" id="PTHR28582:SF1">
    <property type="entry name" value="TRNA-SPLICING ENDONUCLEASE SUBUNIT SEN15"/>
    <property type="match status" value="1"/>
</dbReference>
<sequence length="816" mass="89075">MQEYAEIRYILLIVDKPENTSLTSSSPTSCVNNHITFSCTATAKPDPHEYLIYKNGSLVASGNTTYGHVVRLPDAGAFNFTCVPNNTVGTGNVASVLVQVKVPPDYTVLTASPPNVTYGDPVYLNCTATGNPAPQWYQFNRQGTPLENQTSGVYTSTAVSLGRNVYTCVPGNTLGLGVEANVTVFAKEKPPIYTNLAANPQTSCVDDVITLTCAVSPASNITSYAFYKNNTLLGTTSSRSYITTATSPGHVLFTCTPSISGDRHVLNGSAVVHVKAPPVVSLPVRNLTIREGENFNLGCSAHGSEPLDIRWLIAGANSTGNLTFTPIKQHQNGFLNGVAKATITCQASGNPRPSITWSGLDFIEDVIFVNKTSVLSRITVATLTARTFVCHARNALGDEKGYITLVTQGESLEVSHVSGILKRKEDVAAAQTSAPGIGLITAGGIVGGMGLTIILLVTALLFVIRHIKTVHLVILMVQVSLMMRILSFEEQKPNTISADELCLFSHGTLRGQGINPPPLPRLMLFETSLSGIDTVQLTTDPRSTTTIRPLSERRSSEPTLPSYIEERDSGYLEPKVTLYEELPWELPSYRNVEYELLERIGTMRSDASAESQAFITVFANFLQGSSRGSSNSRSVKHSDSSNYRPVTPRKRAARIVYVREGTPPLPVSRKRWIELHPKFQEIKAHGLNDGATRATMLVYLDLCEAKYWREVEIHSCEKLKIFYITGKPKKNQDLEVIVPVNATLSLSMQQMKNLVEGVNVSGQSQDERNKVATLAICDSDSSIVYYKLFSGLEQPDPPTEEKVIEGAVKPKRRRKR</sequence>
<keyword evidence="4" id="KW-0472">Membrane</keyword>
<dbReference type="Pfam" id="PF13895">
    <property type="entry name" value="Ig_2"/>
    <property type="match status" value="2"/>
</dbReference>
<dbReference type="HOGENOM" id="CLU_346241_0_0_1"/>
<organism evidence="6 7">
    <name type="scientific">Nematostella vectensis</name>
    <name type="common">Starlet sea anemone</name>
    <dbReference type="NCBI Taxonomy" id="45351"/>
    <lineage>
        <taxon>Eukaryota</taxon>
        <taxon>Metazoa</taxon>
        <taxon>Cnidaria</taxon>
        <taxon>Anthozoa</taxon>
        <taxon>Hexacorallia</taxon>
        <taxon>Actiniaria</taxon>
        <taxon>Edwardsiidae</taxon>
        <taxon>Nematostella</taxon>
    </lineage>
</organism>
<feature type="transmembrane region" description="Helical" evidence="4">
    <location>
        <begin position="437"/>
        <end position="463"/>
    </location>
</feature>
<keyword evidence="7" id="KW-1185">Reference proteome</keyword>
<dbReference type="GO" id="GO:0003676">
    <property type="term" value="F:nucleic acid binding"/>
    <property type="evidence" value="ECO:0007669"/>
    <property type="project" value="InterPro"/>
</dbReference>
<dbReference type="Pfam" id="PF09631">
    <property type="entry name" value="Sen15"/>
    <property type="match status" value="1"/>
</dbReference>
<dbReference type="STRING" id="45351.A7RUN6"/>
<dbReference type="InterPro" id="IPR036167">
    <property type="entry name" value="tRNA_intron_Endo_cat-like_sf"/>
</dbReference>
<evidence type="ECO:0000259" key="5">
    <source>
        <dbReference type="PROSITE" id="PS50835"/>
    </source>
</evidence>
<dbReference type="eggNOG" id="KOG0613">
    <property type="taxonomic scope" value="Eukaryota"/>
</dbReference>
<dbReference type="PANTHER" id="PTHR28582">
    <property type="entry name" value="TRNA-SPLICING ENDONUCLEASE SUBUNIT SEN15"/>
    <property type="match status" value="1"/>
</dbReference>
<evidence type="ECO:0000313" key="6">
    <source>
        <dbReference type="EMBL" id="EDO44776.1"/>
    </source>
</evidence>
<keyword evidence="2" id="KW-0819">tRNA processing</keyword>
<dbReference type="PROSITE" id="PS50835">
    <property type="entry name" value="IG_LIKE"/>
    <property type="match status" value="2"/>
</dbReference>
<dbReference type="AlphaFoldDB" id="A7RUN6"/>
<evidence type="ECO:0000256" key="3">
    <source>
        <dbReference type="SAM" id="MobiDB-lite"/>
    </source>
</evidence>
<dbReference type="InterPro" id="IPR018593">
    <property type="entry name" value="tRNA-endonuc_su_Sen15"/>
</dbReference>
<dbReference type="PhylomeDB" id="A7RUN6"/>
<keyword evidence="4" id="KW-0812">Transmembrane</keyword>
<comment type="similarity">
    <text evidence="1">Belongs to the SEN15 family.</text>
</comment>
<dbReference type="InterPro" id="IPR036179">
    <property type="entry name" value="Ig-like_dom_sf"/>
</dbReference>
<evidence type="ECO:0000256" key="4">
    <source>
        <dbReference type="SAM" id="Phobius"/>
    </source>
</evidence>
<keyword evidence="4" id="KW-1133">Transmembrane helix</keyword>
<dbReference type="InParanoid" id="A7RUN6"/>
<accession>A7RUN6</accession>
<dbReference type="InterPro" id="IPR013783">
    <property type="entry name" value="Ig-like_fold"/>
</dbReference>
<proteinExistence type="inferred from homology"/>
<feature type="domain" description="Ig-like" evidence="5">
    <location>
        <begin position="277"/>
        <end position="356"/>
    </location>
</feature>
<dbReference type="GO" id="GO:0005634">
    <property type="term" value="C:nucleus"/>
    <property type="evidence" value="ECO:0007669"/>
    <property type="project" value="UniProtKB-ARBA"/>
</dbReference>
<dbReference type="Proteomes" id="UP000001593">
    <property type="component" value="Unassembled WGS sequence"/>
</dbReference>
<dbReference type="InterPro" id="IPR007110">
    <property type="entry name" value="Ig-like_dom"/>
</dbReference>
<dbReference type="Gene3D" id="3.40.1350.10">
    <property type="match status" value="1"/>
</dbReference>
<dbReference type="InterPro" id="IPR011856">
    <property type="entry name" value="tRNA_endonuc-like_dom_sf"/>
</dbReference>
<evidence type="ECO:0000256" key="2">
    <source>
        <dbReference type="ARBA" id="ARBA00022694"/>
    </source>
</evidence>
<feature type="domain" description="Ig-like" evidence="5">
    <location>
        <begin position="104"/>
        <end position="183"/>
    </location>
</feature>
<dbReference type="GO" id="GO:0005886">
    <property type="term" value="C:plasma membrane"/>
    <property type="evidence" value="ECO:0000318"/>
    <property type="project" value="GO_Central"/>
</dbReference>
<gene>
    <name evidence="6" type="ORF">NEMVEDRAFT_v1g202416</name>
</gene>
<dbReference type="SUPFAM" id="SSF48726">
    <property type="entry name" value="Immunoglobulin"/>
    <property type="match status" value="3"/>
</dbReference>
<name>A7RUN6_NEMVE</name>
<reference evidence="6 7" key="1">
    <citation type="journal article" date="2007" name="Science">
        <title>Sea anemone genome reveals ancestral eumetazoan gene repertoire and genomic organization.</title>
        <authorList>
            <person name="Putnam N.H."/>
            <person name="Srivastava M."/>
            <person name="Hellsten U."/>
            <person name="Dirks B."/>
            <person name="Chapman J."/>
            <person name="Salamov A."/>
            <person name="Terry A."/>
            <person name="Shapiro H."/>
            <person name="Lindquist E."/>
            <person name="Kapitonov V.V."/>
            <person name="Jurka J."/>
            <person name="Genikhovich G."/>
            <person name="Grigoriev I.V."/>
            <person name="Lucas S.M."/>
            <person name="Steele R.E."/>
            <person name="Finnerty J.R."/>
            <person name="Technau U."/>
            <person name="Martindale M.Q."/>
            <person name="Rokhsar D.S."/>
        </authorList>
    </citation>
    <scope>NUCLEOTIDE SEQUENCE [LARGE SCALE GENOMIC DNA]</scope>
    <source>
        <strain evidence="7">CH2 X CH6</strain>
    </source>
</reference>
<dbReference type="GO" id="GO:0006388">
    <property type="term" value="P:tRNA splicing, via endonucleolytic cleavage and ligation"/>
    <property type="evidence" value="ECO:0007669"/>
    <property type="project" value="InterPro"/>
</dbReference>
<dbReference type="EMBL" id="DS469541">
    <property type="protein sequence ID" value="EDO44776.1"/>
    <property type="molecule type" value="Genomic_DNA"/>
</dbReference>
<feature type="region of interest" description="Disordered" evidence="3">
    <location>
        <begin position="792"/>
        <end position="816"/>
    </location>
</feature>
<protein>
    <recommendedName>
        <fullName evidence="5">Ig-like domain-containing protein</fullName>
    </recommendedName>
</protein>
<dbReference type="SUPFAM" id="SSF53032">
    <property type="entry name" value="tRNA-intron endonuclease catalytic domain-like"/>
    <property type="match status" value="1"/>
</dbReference>
<dbReference type="CDD" id="cd00096">
    <property type="entry name" value="Ig"/>
    <property type="match status" value="1"/>
</dbReference>
<evidence type="ECO:0000256" key="1">
    <source>
        <dbReference type="ARBA" id="ARBA00006091"/>
    </source>
</evidence>
<feature type="region of interest" description="Disordered" evidence="3">
    <location>
        <begin position="625"/>
        <end position="647"/>
    </location>
</feature>
<evidence type="ECO:0000313" key="7">
    <source>
        <dbReference type="Proteomes" id="UP000001593"/>
    </source>
</evidence>